<accession>A0A150MCZ5</accession>
<dbReference type="Pfam" id="PF00246">
    <property type="entry name" value="Peptidase_M14"/>
    <property type="match status" value="1"/>
</dbReference>
<dbReference type="PANTHER" id="PTHR11705">
    <property type="entry name" value="PROTEASE FAMILY M14 CARBOXYPEPTIDASE A,B"/>
    <property type="match status" value="1"/>
</dbReference>
<evidence type="ECO:0000256" key="8">
    <source>
        <dbReference type="SAM" id="SignalP"/>
    </source>
</evidence>
<keyword evidence="4" id="KW-0378">Hydrolase</keyword>
<dbReference type="Gene3D" id="2.30.30.40">
    <property type="entry name" value="SH3 Domains"/>
    <property type="match status" value="4"/>
</dbReference>
<keyword evidence="3" id="KW-0645">Protease</keyword>
<evidence type="ECO:0000313" key="10">
    <source>
        <dbReference type="EMBL" id="KYD22311.1"/>
    </source>
</evidence>
<comment type="caution">
    <text evidence="10">The sequence shown here is derived from an EMBL/GenBank/DDBJ whole genome shotgun (WGS) entry which is preliminary data.</text>
</comment>
<dbReference type="InterPro" id="IPR034274">
    <property type="entry name" value="ENP1_M14_CPD"/>
</dbReference>
<protein>
    <recommendedName>
        <fullName evidence="9">Peptidase M14 domain-containing protein</fullName>
    </recommendedName>
</protein>
<evidence type="ECO:0000256" key="1">
    <source>
        <dbReference type="ARBA" id="ARBA00001947"/>
    </source>
</evidence>
<dbReference type="InterPro" id="IPR000834">
    <property type="entry name" value="Peptidase_M14"/>
</dbReference>
<keyword evidence="5" id="KW-0862">Zinc</keyword>
<dbReference type="SMART" id="SM00631">
    <property type="entry name" value="Zn_pept"/>
    <property type="match status" value="1"/>
</dbReference>
<feature type="chain" id="PRO_5007564661" description="Peptidase M14 domain-containing protein" evidence="8">
    <location>
        <begin position="27"/>
        <end position="689"/>
    </location>
</feature>
<evidence type="ECO:0000256" key="7">
    <source>
        <dbReference type="PROSITE-ProRule" id="PRU01379"/>
    </source>
</evidence>
<dbReference type="PRINTS" id="PR00765">
    <property type="entry name" value="CRBOXYPTASEA"/>
</dbReference>
<dbReference type="PROSITE" id="PS52035">
    <property type="entry name" value="PEPTIDASE_M14"/>
    <property type="match status" value="1"/>
</dbReference>
<dbReference type="EMBL" id="LQYT01000011">
    <property type="protein sequence ID" value="KYD22311.1"/>
    <property type="molecule type" value="Genomic_DNA"/>
</dbReference>
<dbReference type="SUPFAM" id="SSF53187">
    <property type="entry name" value="Zn-dependent exopeptidases"/>
    <property type="match status" value="1"/>
</dbReference>
<proteinExistence type="inferred from homology"/>
<gene>
    <name evidence="10" type="ORF">B4135_1318</name>
</gene>
<dbReference type="GO" id="GO:0004181">
    <property type="term" value="F:metallocarboxypeptidase activity"/>
    <property type="evidence" value="ECO:0007669"/>
    <property type="project" value="InterPro"/>
</dbReference>
<evidence type="ECO:0000256" key="6">
    <source>
        <dbReference type="ARBA" id="ARBA00023049"/>
    </source>
</evidence>
<dbReference type="GO" id="GO:0008270">
    <property type="term" value="F:zinc ion binding"/>
    <property type="evidence" value="ECO:0007669"/>
    <property type="project" value="InterPro"/>
</dbReference>
<evidence type="ECO:0000256" key="4">
    <source>
        <dbReference type="ARBA" id="ARBA00022801"/>
    </source>
</evidence>
<comment type="cofactor">
    <cofactor evidence="1">
        <name>Zn(2+)</name>
        <dbReference type="ChEBI" id="CHEBI:29105"/>
    </cofactor>
</comment>
<keyword evidence="6" id="KW-0482">Metalloprotease</keyword>
<evidence type="ECO:0000256" key="2">
    <source>
        <dbReference type="ARBA" id="ARBA00005988"/>
    </source>
</evidence>
<reference evidence="10 11" key="1">
    <citation type="submission" date="2016-01" db="EMBL/GenBank/DDBJ databases">
        <title>Draft Genome Sequences of Seven Thermophilic Sporeformers Isolated from Foods.</title>
        <authorList>
            <person name="Berendsen E.M."/>
            <person name="Wells-Bennik M.H."/>
            <person name="Krawcyk A.O."/>
            <person name="De Jong A."/>
            <person name="Holsappel S."/>
            <person name="Eijlander R.T."/>
            <person name="Kuipers O.P."/>
        </authorList>
    </citation>
    <scope>NUCLEOTIDE SEQUENCE [LARGE SCALE GENOMIC DNA]</scope>
    <source>
        <strain evidence="10 11">B4135</strain>
    </source>
</reference>
<comment type="similarity">
    <text evidence="2 7">Belongs to the peptidase M14 family.</text>
</comment>
<organism evidence="10 11">
    <name type="scientific">Caldibacillus debilis</name>
    <dbReference type="NCBI Taxonomy" id="301148"/>
    <lineage>
        <taxon>Bacteria</taxon>
        <taxon>Bacillati</taxon>
        <taxon>Bacillota</taxon>
        <taxon>Bacilli</taxon>
        <taxon>Bacillales</taxon>
        <taxon>Bacillaceae</taxon>
        <taxon>Caldibacillus</taxon>
    </lineage>
</organism>
<sequence>MRKFKAVQLLAVSLLLIQLFIPYAQAAEVQPDPEMFEGFAGKQPVYVYASPAKNAKIIKTYAYGDKIAYRNFSADWHATDVTVNGKVQTGYIAAGDVGQAVPGARGIALNEKTNIYSQPSVNAKILKTYPAGTIMNYQAHDAEWFRTTVDAGGKRLTGYIYRPDVETIVTHPSAGSGFAAKIPTNVYASPSAKAKVIKTYKQGSPLQYHTFTSRWHEVTVVVSGKKMTGYVSKGDVGDRNTQLSGYAVNNEAAVYSQPSVKSQKLKTYKKGTLLKYKVYNASWFQAVVYVNGKAKTGYIQSSDVGAAPTLKGLSLKNPTRVYSKMSRSSKVLKAYAKGLVLTYKPVNNEWHQATLTVNGKKYTGYIAAGDVKTIIPTGDTKIVNPYQVYSYNEMVRDIEKLYLAYPELISYKVIGKSEYGRPIYAVALGKGKAAALIHGSHHAREWLTTNLNMYMIEQYAKAYYKKQKIGGFNVYDILNAATIWFIPMVNPDGVTLQQEGLKAFPKSLHKSLIKMNKGSKNFKRWKANAKGVDLNRQYNAGWKTIKGSPSGPMYKNFKGYKPESAAEVKAVLKLVREVDPEMAVAYHSSGKIIYWNYLQTGARYKRDHEYAKKLRSLTGYRLVYPKGVPSGGGFTDWFIQAKKRPGFTIEICKYVYETNPPVSEFKHVWKENQAVGLYVARESAKLAKK</sequence>
<keyword evidence="8" id="KW-0732">Signal</keyword>
<dbReference type="PANTHER" id="PTHR11705:SF143">
    <property type="entry name" value="SLL0236 PROTEIN"/>
    <property type="match status" value="1"/>
</dbReference>
<dbReference type="GO" id="GO:0005615">
    <property type="term" value="C:extracellular space"/>
    <property type="evidence" value="ECO:0007669"/>
    <property type="project" value="TreeGrafter"/>
</dbReference>
<feature type="domain" description="Peptidase M14" evidence="9">
    <location>
        <begin position="387"/>
        <end position="683"/>
    </location>
</feature>
<name>A0A150MCZ5_9BACI</name>
<dbReference type="Gene3D" id="3.40.630.10">
    <property type="entry name" value="Zn peptidases"/>
    <property type="match status" value="1"/>
</dbReference>
<dbReference type="CDD" id="cd06229">
    <property type="entry name" value="M14_Endopeptidase_I"/>
    <property type="match status" value="1"/>
</dbReference>
<dbReference type="OrthoDB" id="9802862at2"/>
<evidence type="ECO:0000256" key="3">
    <source>
        <dbReference type="ARBA" id="ARBA00022670"/>
    </source>
</evidence>
<dbReference type="PATRIC" id="fig|301148.3.peg.564"/>
<feature type="active site" description="Proton donor/acceptor" evidence="7">
    <location>
        <position position="650"/>
    </location>
</feature>
<feature type="signal peptide" evidence="8">
    <location>
        <begin position="1"/>
        <end position="26"/>
    </location>
</feature>
<dbReference type="GO" id="GO:0006508">
    <property type="term" value="P:proteolysis"/>
    <property type="evidence" value="ECO:0007669"/>
    <property type="project" value="UniProtKB-KW"/>
</dbReference>
<evidence type="ECO:0000256" key="5">
    <source>
        <dbReference type="ARBA" id="ARBA00022833"/>
    </source>
</evidence>
<evidence type="ECO:0000313" key="11">
    <source>
        <dbReference type="Proteomes" id="UP000075683"/>
    </source>
</evidence>
<dbReference type="Proteomes" id="UP000075683">
    <property type="component" value="Unassembled WGS sequence"/>
</dbReference>
<evidence type="ECO:0000259" key="9">
    <source>
        <dbReference type="PROSITE" id="PS52035"/>
    </source>
</evidence>
<dbReference type="AlphaFoldDB" id="A0A150MCZ5"/>
<dbReference type="RefSeq" id="WP_061568063.1">
    <property type="nucleotide sequence ID" value="NZ_LQYT01000011.1"/>
</dbReference>
<dbReference type="STRING" id="301148.B4135_1318"/>